<keyword evidence="3 6" id="KW-0732">Signal</keyword>
<name>A0ABZ0B8T2_9SPHN</name>
<dbReference type="PANTHER" id="PTHR38776">
    <property type="entry name" value="MLTA-INTERACTING PROTEIN-RELATED"/>
    <property type="match status" value="1"/>
</dbReference>
<evidence type="ECO:0000256" key="4">
    <source>
        <dbReference type="ARBA" id="ARBA00023136"/>
    </source>
</evidence>
<comment type="subcellular location">
    <subcellularLocation>
        <location evidence="1">Cell outer membrane</location>
    </subcellularLocation>
</comment>
<dbReference type="PANTHER" id="PTHR38776:SF1">
    <property type="entry name" value="MLTA-INTERACTING PROTEIN-RELATED"/>
    <property type="match status" value="1"/>
</dbReference>
<dbReference type="EMBL" id="CP135076">
    <property type="protein sequence ID" value="WNO53826.1"/>
    <property type="molecule type" value="Genomic_DNA"/>
</dbReference>
<keyword evidence="5" id="KW-0998">Cell outer membrane</keyword>
<gene>
    <name evidence="7" type="ORF">RPR59_00780</name>
</gene>
<dbReference type="Proteomes" id="UP001302249">
    <property type="component" value="Chromosome"/>
</dbReference>
<evidence type="ECO:0000256" key="6">
    <source>
        <dbReference type="SAM" id="SignalP"/>
    </source>
</evidence>
<sequence>MYLRNPIALATLSLSIVAALPAAAQSSTEAPDLRGDRVTIGAGVASLPDYEGSDDSQIAPLGVVIGQVSGIEFWTRGTDLYVDLIPDAPGPGTHFEAGPIAGVNLNRTGKVDDPQVAALGKLDTAVEVGGFVGISRQGVLTSDYDRLSARIAVTADVAGAHDSYVVSPQVAYSTPLSRQTYVSLNLSADYVGKGYGRTYYDVTPAGSAASGLSPYAVAGSGFKSVTAGLFGIQSLSGDLLHGLGLGAGVAYTRILGDYADSPIVADAGSADQWLAAVGLSYTF</sequence>
<comment type="similarity">
    <text evidence="2">Belongs to the MipA/OmpV family.</text>
</comment>
<evidence type="ECO:0000256" key="2">
    <source>
        <dbReference type="ARBA" id="ARBA00005722"/>
    </source>
</evidence>
<dbReference type="RefSeq" id="WP_313915660.1">
    <property type="nucleotide sequence ID" value="NZ_CP135076.1"/>
</dbReference>
<feature type="signal peptide" evidence="6">
    <location>
        <begin position="1"/>
        <end position="24"/>
    </location>
</feature>
<dbReference type="Pfam" id="PF06629">
    <property type="entry name" value="MipA"/>
    <property type="match status" value="1"/>
</dbReference>
<proteinExistence type="inferred from homology"/>
<evidence type="ECO:0000313" key="8">
    <source>
        <dbReference type="Proteomes" id="UP001302249"/>
    </source>
</evidence>
<protein>
    <submittedName>
        <fullName evidence="7">MipA/OmpV family protein</fullName>
    </submittedName>
</protein>
<feature type="chain" id="PRO_5047352726" evidence="6">
    <location>
        <begin position="25"/>
        <end position="283"/>
    </location>
</feature>
<keyword evidence="8" id="KW-1185">Reference proteome</keyword>
<reference evidence="7 8" key="1">
    <citation type="submission" date="2023-09" db="EMBL/GenBank/DDBJ databases">
        <authorList>
            <person name="Rey-Velasco X."/>
        </authorList>
    </citation>
    <scope>NUCLEOTIDE SEQUENCE [LARGE SCALE GENOMIC DNA]</scope>
    <source>
        <strain evidence="7 8">W311</strain>
    </source>
</reference>
<organism evidence="7 8">
    <name type="scientific">Stakelama saccharophila</name>
    <dbReference type="NCBI Taxonomy" id="3075605"/>
    <lineage>
        <taxon>Bacteria</taxon>
        <taxon>Pseudomonadati</taxon>
        <taxon>Pseudomonadota</taxon>
        <taxon>Alphaproteobacteria</taxon>
        <taxon>Sphingomonadales</taxon>
        <taxon>Sphingomonadaceae</taxon>
        <taxon>Stakelama</taxon>
    </lineage>
</organism>
<accession>A0ABZ0B8T2</accession>
<evidence type="ECO:0000256" key="5">
    <source>
        <dbReference type="ARBA" id="ARBA00023237"/>
    </source>
</evidence>
<dbReference type="InterPro" id="IPR010583">
    <property type="entry name" value="MipA"/>
</dbReference>
<keyword evidence="4" id="KW-0472">Membrane</keyword>
<evidence type="ECO:0000313" key="7">
    <source>
        <dbReference type="EMBL" id="WNO53826.1"/>
    </source>
</evidence>
<evidence type="ECO:0000256" key="3">
    <source>
        <dbReference type="ARBA" id="ARBA00022729"/>
    </source>
</evidence>
<evidence type="ECO:0000256" key="1">
    <source>
        <dbReference type="ARBA" id="ARBA00004442"/>
    </source>
</evidence>